<evidence type="ECO:0000256" key="6">
    <source>
        <dbReference type="ARBA" id="ARBA00023159"/>
    </source>
</evidence>
<protein>
    <recommendedName>
        <fullName evidence="9">Flagellar transcriptional regulator FlhD</fullName>
    </recommendedName>
</protein>
<evidence type="ECO:0000313" key="11">
    <source>
        <dbReference type="Proteomes" id="UP000177515"/>
    </source>
</evidence>
<organism evidence="10 11">
    <name type="scientific">Cupriavidus malaysiensis</name>
    <dbReference type="NCBI Taxonomy" id="367825"/>
    <lineage>
        <taxon>Bacteria</taxon>
        <taxon>Pseudomonadati</taxon>
        <taxon>Pseudomonadota</taxon>
        <taxon>Betaproteobacteria</taxon>
        <taxon>Burkholderiales</taxon>
        <taxon>Burkholderiaceae</taxon>
        <taxon>Cupriavidus</taxon>
    </lineage>
</organism>
<comment type="similarity">
    <text evidence="9">Belongs to the FlhD family.</text>
</comment>
<dbReference type="InterPro" id="IPR036194">
    <property type="entry name" value="FlhD_sf"/>
</dbReference>
<dbReference type="NCBIfam" id="NF002783">
    <property type="entry name" value="PRK02909.1-1"/>
    <property type="match status" value="1"/>
</dbReference>
<keyword evidence="2 9" id="KW-1005">Bacterial flagellum biogenesis</keyword>
<dbReference type="HAMAP" id="MF_00725">
    <property type="entry name" value="FlhD"/>
    <property type="match status" value="1"/>
</dbReference>
<dbReference type="EMBL" id="CP017754">
    <property type="protein sequence ID" value="AOZ05978.1"/>
    <property type="molecule type" value="Genomic_DNA"/>
</dbReference>
<dbReference type="Proteomes" id="UP000177515">
    <property type="component" value="Chromosome 1"/>
</dbReference>
<feature type="disulfide bond" description="Interchain" evidence="9">
    <location>
        <position position="67"/>
    </location>
</feature>
<keyword evidence="10" id="KW-0282">Flagellum</keyword>
<keyword evidence="10" id="KW-0969">Cilium</keyword>
<comment type="function">
    <text evidence="8 9">Functions in complex with FlhC as a master transcriptional regulator that regulates transcription of several flagellar and non-flagellar operons by binding to their promoter region. Activates expression of class 2 flagellar genes, including fliA, which is a flagellum-specific sigma factor that turns on the class 3 genes. Also regulates genes whose products function in a variety of physiological pathways.</text>
</comment>
<evidence type="ECO:0000313" key="10">
    <source>
        <dbReference type="EMBL" id="AOZ05978.1"/>
    </source>
</evidence>
<evidence type="ECO:0000256" key="2">
    <source>
        <dbReference type="ARBA" id="ARBA00022795"/>
    </source>
</evidence>
<keyword evidence="10" id="KW-0966">Cell projection</keyword>
<evidence type="ECO:0000256" key="4">
    <source>
        <dbReference type="ARBA" id="ARBA00023125"/>
    </source>
</evidence>
<keyword evidence="7 9" id="KW-0804">Transcription</keyword>
<evidence type="ECO:0000256" key="7">
    <source>
        <dbReference type="ARBA" id="ARBA00023163"/>
    </source>
</evidence>
<comment type="subcellular location">
    <subcellularLocation>
        <location evidence="9">Cytoplasm</location>
    </subcellularLocation>
</comment>
<sequence>MDNNEKSALDAIRELNLSYLVLAQRILRENMAVGMYRLGISRDIAEALVGVSTGQLVKLAAGEQSVCGFRILDASLLTMLTQTAKHEQLAPTHAAIVLSTQPSPRMA</sequence>
<keyword evidence="11" id="KW-1185">Reference proteome</keyword>
<evidence type="ECO:0000256" key="5">
    <source>
        <dbReference type="ARBA" id="ARBA00023157"/>
    </source>
</evidence>
<gene>
    <name evidence="9" type="primary">flhD</name>
    <name evidence="10" type="ORF">BKK80_09150</name>
</gene>
<evidence type="ECO:0000256" key="1">
    <source>
        <dbReference type="ARBA" id="ARBA00022490"/>
    </source>
</evidence>
<dbReference type="SUPFAM" id="SSF63592">
    <property type="entry name" value="Flagellar transcriptional activator FlhD"/>
    <property type="match status" value="1"/>
</dbReference>
<keyword evidence="4 9" id="KW-0238">DNA-binding</keyword>
<keyword evidence="6 9" id="KW-0010">Activator</keyword>
<reference evidence="10 11" key="1">
    <citation type="submission" date="2016-10" db="EMBL/GenBank/DDBJ databases">
        <title>Complete genome sequences of three Cupriavidus strains isolated from various Malaysian environments.</title>
        <authorList>
            <person name="Abdullah A.A.-A."/>
            <person name="Shafie N.A.H."/>
            <person name="Lau N.S."/>
        </authorList>
    </citation>
    <scope>NUCLEOTIDE SEQUENCE [LARGE SCALE GENOMIC DNA]</scope>
    <source>
        <strain evidence="10 11">USMAA1020</strain>
    </source>
</reference>
<dbReference type="RefSeq" id="WP_071012168.1">
    <property type="nucleotide sequence ID" value="NZ_CP017754.1"/>
</dbReference>
<accession>A0ABM6F3G6</accession>
<evidence type="ECO:0000256" key="9">
    <source>
        <dbReference type="HAMAP-Rule" id="MF_00725"/>
    </source>
</evidence>
<comment type="domain">
    <text evidence="9">The C-terminal region contains a putative helix-turn-helix (HTH) motif, suggesting that this region may bind DNA.</text>
</comment>
<keyword evidence="5 9" id="KW-1015">Disulfide bond</keyword>
<dbReference type="Pfam" id="PF05247">
    <property type="entry name" value="FlhD"/>
    <property type="match status" value="1"/>
</dbReference>
<keyword evidence="1 9" id="KW-0963">Cytoplasm</keyword>
<dbReference type="InterPro" id="IPR023559">
    <property type="entry name" value="Flagellar_FlhD"/>
</dbReference>
<keyword evidence="3 9" id="KW-0805">Transcription regulation</keyword>
<evidence type="ECO:0000256" key="3">
    <source>
        <dbReference type="ARBA" id="ARBA00023015"/>
    </source>
</evidence>
<dbReference type="Gene3D" id="1.10.4000.10">
    <property type="entry name" value="Flagellar transcriptional activator FlhD"/>
    <property type="match status" value="1"/>
</dbReference>
<comment type="subunit">
    <text evidence="9">Homodimer; disulfide-linked. Forms a heterohexamer composed of two FlhC and four FlhD subunits. Each FlhC binds a FlhD dimer, forming a heterotrimer, and a hexamer assembles by dimerization of two heterotrimers.</text>
</comment>
<evidence type="ECO:0000256" key="8">
    <source>
        <dbReference type="ARBA" id="ARBA00025431"/>
    </source>
</evidence>
<name>A0ABM6F3G6_9BURK</name>
<proteinExistence type="inferred from homology"/>